<feature type="transmembrane region" description="Helical" evidence="1">
    <location>
        <begin position="31"/>
        <end position="50"/>
    </location>
</feature>
<dbReference type="SUPFAM" id="SSF53448">
    <property type="entry name" value="Nucleotide-diphospho-sugar transferases"/>
    <property type="match status" value="1"/>
</dbReference>
<dbReference type="PANTHER" id="PTHR43646:SF3">
    <property type="entry name" value="SLR1566 PROTEIN"/>
    <property type="match status" value="1"/>
</dbReference>
<accession>A0A5C6AJZ4</accession>
<feature type="transmembrane region" description="Helical" evidence="1">
    <location>
        <begin position="303"/>
        <end position="324"/>
    </location>
</feature>
<feature type="domain" description="Glycosyltransferase 2-like" evidence="2">
    <location>
        <begin position="70"/>
        <end position="242"/>
    </location>
</feature>
<protein>
    <submittedName>
        <fullName evidence="3">4,4'-diaponeurosporenoate glycosyltransferase</fullName>
        <ecNumber evidence="3">2.4.1.-</ecNumber>
    </submittedName>
</protein>
<dbReference type="AlphaFoldDB" id="A0A5C6AJZ4"/>
<evidence type="ECO:0000259" key="2">
    <source>
        <dbReference type="Pfam" id="PF00535"/>
    </source>
</evidence>
<dbReference type="EC" id="2.4.1.-" evidence="3"/>
<gene>
    <name evidence="3" type="primary">crtQ</name>
    <name evidence="3" type="ORF">Pla108_13140</name>
</gene>
<proteinExistence type="predicted"/>
<dbReference type="Gene3D" id="3.90.550.10">
    <property type="entry name" value="Spore Coat Polysaccharide Biosynthesis Protein SpsA, Chain A"/>
    <property type="match status" value="1"/>
</dbReference>
<keyword evidence="3" id="KW-0808">Transferase</keyword>
<evidence type="ECO:0000313" key="3">
    <source>
        <dbReference type="EMBL" id="TWU00365.1"/>
    </source>
</evidence>
<dbReference type="EMBL" id="SJPR01000001">
    <property type="protein sequence ID" value="TWU00365.1"/>
    <property type="molecule type" value="Genomic_DNA"/>
</dbReference>
<comment type="caution">
    <text evidence="3">The sequence shown here is derived from an EMBL/GenBank/DDBJ whole genome shotgun (WGS) entry which is preliminary data.</text>
</comment>
<dbReference type="Pfam" id="PF00535">
    <property type="entry name" value="Glycos_transf_2"/>
    <property type="match status" value="1"/>
</dbReference>
<reference evidence="3 4" key="1">
    <citation type="submission" date="2019-02" db="EMBL/GenBank/DDBJ databases">
        <title>Deep-cultivation of Planctomycetes and their phenomic and genomic characterization uncovers novel biology.</title>
        <authorList>
            <person name="Wiegand S."/>
            <person name="Jogler M."/>
            <person name="Boedeker C."/>
            <person name="Pinto D."/>
            <person name="Vollmers J."/>
            <person name="Rivas-Marin E."/>
            <person name="Kohn T."/>
            <person name="Peeters S.H."/>
            <person name="Heuer A."/>
            <person name="Rast P."/>
            <person name="Oberbeckmann S."/>
            <person name="Bunk B."/>
            <person name="Jeske O."/>
            <person name="Meyerdierks A."/>
            <person name="Storesund J.E."/>
            <person name="Kallscheuer N."/>
            <person name="Luecker S."/>
            <person name="Lage O.M."/>
            <person name="Pohl T."/>
            <person name="Merkel B.J."/>
            <person name="Hornburger P."/>
            <person name="Mueller R.-W."/>
            <person name="Bruemmer F."/>
            <person name="Labrenz M."/>
            <person name="Spormann A.M."/>
            <person name="Op Den Camp H."/>
            <person name="Overmann J."/>
            <person name="Amann R."/>
            <person name="Jetten M.S.M."/>
            <person name="Mascher T."/>
            <person name="Medema M.H."/>
            <person name="Devos D.P."/>
            <person name="Kaster A.-K."/>
            <person name="Ovreas L."/>
            <person name="Rohde M."/>
            <person name="Galperin M.Y."/>
            <person name="Jogler C."/>
        </authorList>
    </citation>
    <scope>NUCLEOTIDE SEQUENCE [LARGE SCALE GENOMIC DNA]</scope>
    <source>
        <strain evidence="3 4">Pla108</strain>
    </source>
</reference>
<dbReference type="InterPro" id="IPR001173">
    <property type="entry name" value="Glyco_trans_2-like"/>
</dbReference>
<keyword evidence="1" id="KW-1133">Transmembrane helix</keyword>
<keyword evidence="1" id="KW-0812">Transmembrane</keyword>
<dbReference type="InterPro" id="IPR029044">
    <property type="entry name" value="Nucleotide-diphossugar_trans"/>
</dbReference>
<keyword evidence="1" id="KW-0472">Membrane</keyword>
<feature type="transmembrane region" description="Helical" evidence="1">
    <location>
        <begin position="366"/>
        <end position="386"/>
    </location>
</feature>
<evidence type="ECO:0000313" key="4">
    <source>
        <dbReference type="Proteomes" id="UP000317421"/>
    </source>
</evidence>
<dbReference type="Proteomes" id="UP000317421">
    <property type="component" value="Unassembled WGS sequence"/>
</dbReference>
<dbReference type="GO" id="GO:0016757">
    <property type="term" value="F:glycosyltransferase activity"/>
    <property type="evidence" value="ECO:0007669"/>
    <property type="project" value="UniProtKB-KW"/>
</dbReference>
<sequence>MSSALIPRLEKEGNGFAAIDFAYLHAAMPDALTLFAALGLVGSAVPAYFYGRNRTVFGRAPNGLASGALSVLIPARNEAANIEACIAAVLAAGEGVDVEVVALDDASEDDTAAIVERLSLADSRVRFVRGRPLPVGWNGKQHACQQLADAATHETLLWIDADVRLEPHALGRLLAEQTRTGADLLSGFPRQVTVTWLERLLLPLIHFVLLGFLSLRAMRKSLEPSFAAGCGQLFLTRRDAYRQAGGHAAIRASRHDGVTLPRAYRRAGLKTDLFDATDVAHCRMYDSAAGVWNGLAKNATEGVATPALLIPVTALLLLGQVMPLPMACFAWWRDEPLTLGLSLAAIGLSIGPRIDAALRFRQPFEGALAHPIGVLLFLFIQWEALVRDRVGKPVAWRGRGAVSTP</sequence>
<dbReference type="PANTHER" id="PTHR43646">
    <property type="entry name" value="GLYCOSYLTRANSFERASE"/>
    <property type="match status" value="1"/>
</dbReference>
<dbReference type="CDD" id="cd00761">
    <property type="entry name" value="Glyco_tranf_GTA_type"/>
    <property type="match status" value="1"/>
</dbReference>
<name>A0A5C6AJZ4_9BACT</name>
<keyword evidence="4" id="KW-1185">Reference proteome</keyword>
<organism evidence="3 4">
    <name type="scientific">Botrimarina colliarenosi</name>
    <dbReference type="NCBI Taxonomy" id="2528001"/>
    <lineage>
        <taxon>Bacteria</taxon>
        <taxon>Pseudomonadati</taxon>
        <taxon>Planctomycetota</taxon>
        <taxon>Planctomycetia</taxon>
        <taxon>Pirellulales</taxon>
        <taxon>Lacipirellulaceae</taxon>
        <taxon>Botrimarina</taxon>
    </lineage>
</organism>
<keyword evidence="3" id="KW-0328">Glycosyltransferase</keyword>
<evidence type="ECO:0000256" key="1">
    <source>
        <dbReference type="SAM" id="Phobius"/>
    </source>
</evidence>